<gene>
    <name evidence="5" type="ORF">CYFA0S_14e01398g</name>
</gene>
<feature type="compositionally biased region" description="Pro residues" evidence="3">
    <location>
        <begin position="281"/>
        <end position="290"/>
    </location>
</feature>
<feature type="domain" description="RRM" evidence="4">
    <location>
        <begin position="371"/>
        <end position="449"/>
    </location>
</feature>
<feature type="compositionally biased region" description="Low complexity" evidence="3">
    <location>
        <begin position="345"/>
        <end position="355"/>
    </location>
</feature>
<reference evidence="5" key="1">
    <citation type="journal article" date="2014" name="Genome Announc.">
        <title>Genome sequence of the yeast Cyberlindnera fabianii (Hansenula fabianii).</title>
        <authorList>
            <person name="Freel K.C."/>
            <person name="Sarilar V."/>
            <person name="Neuveglise C."/>
            <person name="Devillers H."/>
            <person name="Friedrich A."/>
            <person name="Schacherer J."/>
        </authorList>
    </citation>
    <scope>NUCLEOTIDE SEQUENCE</scope>
    <source>
        <strain evidence="5">YJS4271</strain>
    </source>
</reference>
<feature type="compositionally biased region" description="Pro residues" evidence="3">
    <location>
        <begin position="193"/>
        <end position="203"/>
    </location>
</feature>
<proteinExistence type="predicted"/>
<evidence type="ECO:0000256" key="2">
    <source>
        <dbReference type="PROSITE-ProRule" id="PRU00176"/>
    </source>
</evidence>
<sequence length="546" mass="60850">MDPIPAEDPYSSLHGQAHEEPDAGTGTDSAQDDKLPTTATTAVSPRSTVPGIANPPKIFDIYSVYLYNIPPDVKWRDVKKLLMNYIPDSLILHIQILEETASAVITLSSEDGAKILHESLDNISWMGNRLSTSIYNTETDSSPVGSQIPHSNMTAHHQPSGPIPRFQPMRQIPGAHIYPGQPPSQGIYGYPHQPAPAPPPPTGPLITGTGEMYPAQPIMMIPYGYHPMMRGMDPMLANNNMSYAYPPPPSAQMSTAQPFYQDPSSTYVSPRLPVPQLSTLPLPPALPQHPPLRRPGSFASMSSVASTSSSPVFSYRQQSYQSTASPTISARQLGNLRQYPYQSITDFDSSSSTTTPHRNSLTNSSTSTDKRRLYVGNVPYEAKWMELKDYMRRAGDIQRVEIPYDSNTGNSRGYAIATYSSEDDAQRAIDLLNGEVFQGRELTVRLDKYPTRFQTGLRQYKRDELDERDKENIEEQSNVQEQEQVHDQEQRKEQEPDVDKQNAIQQSEDEINKTTWDTEEDESVNVDESFADAARNLVKSLTLGEN</sequence>
<feature type="region of interest" description="Disordered" evidence="3">
    <location>
        <begin position="470"/>
        <end position="529"/>
    </location>
</feature>
<evidence type="ECO:0000256" key="3">
    <source>
        <dbReference type="SAM" id="MobiDB-lite"/>
    </source>
</evidence>
<feature type="region of interest" description="Disordered" evidence="3">
    <location>
        <begin position="139"/>
        <end position="208"/>
    </location>
</feature>
<dbReference type="Gene3D" id="3.30.70.330">
    <property type="match status" value="1"/>
</dbReference>
<feature type="region of interest" description="Disordered" evidence="3">
    <location>
        <begin position="345"/>
        <end position="368"/>
    </location>
</feature>
<feature type="compositionally biased region" description="Polar residues" evidence="3">
    <location>
        <begin position="251"/>
        <end position="268"/>
    </location>
</feature>
<dbReference type="EMBL" id="LK052899">
    <property type="protein sequence ID" value="CDR44259.1"/>
    <property type="molecule type" value="Genomic_DNA"/>
</dbReference>
<dbReference type="GO" id="GO:0005737">
    <property type="term" value="C:cytoplasm"/>
    <property type="evidence" value="ECO:0007669"/>
    <property type="project" value="TreeGrafter"/>
</dbReference>
<dbReference type="InterPro" id="IPR012677">
    <property type="entry name" value="Nucleotide-bd_a/b_plait_sf"/>
</dbReference>
<evidence type="ECO:0000259" key="4">
    <source>
        <dbReference type="PROSITE" id="PS50102"/>
    </source>
</evidence>
<dbReference type="CDD" id="cd00590">
    <property type="entry name" value="RRM_SF"/>
    <property type="match status" value="2"/>
</dbReference>
<accession>A0A061B444</accession>
<dbReference type="VEuPathDB" id="FungiDB:BON22_3971"/>
<dbReference type="SUPFAM" id="SSF54928">
    <property type="entry name" value="RNA-binding domain, RBD"/>
    <property type="match status" value="2"/>
</dbReference>
<dbReference type="InterPro" id="IPR000504">
    <property type="entry name" value="RRM_dom"/>
</dbReference>
<dbReference type="Pfam" id="PF00076">
    <property type="entry name" value="RRM_1"/>
    <property type="match status" value="1"/>
</dbReference>
<feature type="compositionally biased region" description="Polar residues" evidence="3">
    <location>
        <begin position="356"/>
        <end position="367"/>
    </location>
</feature>
<dbReference type="GO" id="GO:1990904">
    <property type="term" value="C:ribonucleoprotein complex"/>
    <property type="evidence" value="ECO:0007669"/>
    <property type="project" value="TreeGrafter"/>
</dbReference>
<evidence type="ECO:0000256" key="1">
    <source>
        <dbReference type="ARBA" id="ARBA00022884"/>
    </source>
</evidence>
<feature type="compositionally biased region" description="Polar residues" evidence="3">
    <location>
        <begin position="139"/>
        <end position="157"/>
    </location>
</feature>
<dbReference type="SMART" id="SM00360">
    <property type="entry name" value="RRM"/>
    <property type="match status" value="2"/>
</dbReference>
<keyword evidence="1 2" id="KW-0694">RNA-binding</keyword>
<name>A0A061B444_CYBFA</name>
<dbReference type="AlphaFoldDB" id="A0A061B444"/>
<dbReference type="GO" id="GO:0003729">
    <property type="term" value="F:mRNA binding"/>
    <property type="evidence" value="ECO:0007669"/>
    <property type="project" value="TreeGrafter"/>
</dbReference>
<dbReference type="OrthoDB" id="3978355at2759"/>
<feature type="compositionally biased region" description="Basic and acidic residues" evidence="3">
    <location>
        <begin position="483"/>
        <end position="500"/>
    </location>
</feature>
<dbReference type="InterPro" id="IPR035979">
    <property type="entry name" value="RBD_domain_sf"/>
</dbReference>
<feature type="compositionally biased region" description="Low complexity" evidence="3">
    <location>
        <begin position="294"/>
        <end position="303"/>
    </location>
</feature>
<dbReference type="PROSITE" id="PS50102">
    <property type="entry name" value="RRM"/>
    <property type="match status" value="1"/>
</dbReference>
<dbReference type="GO" id="GO:0005634">
    <property type="term" value="C:nucleus"/>
    <property type="evidence" value="ECO:0007669"/>
    <property type="project" value="TreeGrafter"/>
</dbReference>
<organism evidence="5">
    <name type="scientific">Cyberlindnera fabianii</name>
    <name type="common">Yeast</name>
    <name type="synonym">Hansenula fabianii</name>
    <dbReference type="NCBI Taxonomy" id="36022"/>
    <lineage>
        <taxon>Eukaryota</taxon>
        <taxon>Fungi</taxon>
        <taxon>Dikarya</taxon>
        <taxon>Ascomycota</taxon>
        <taxon>Saccharomycotina</taxon>
        <taxon>Saccharomycetes</taxon>
        <taxon>Phaffomycetales</taxon>
        <taxon>Phaffomycetaceae</taxon>
        <taxon>Cyberlindnera</taxon>
    </lineage>
</organism>
<dbReference type="PANTHER" id="PTHR23003">
    <property type="entry name" value="RNA RECOGNITION MOTIF RRM DOMAIN CONTAINING PROTEIN"/>
    <property type="match status" value="1"/>
</dbReference>
<feature type="region of interest" description="Disordered" evidence="3">
    <location>
        <begin position="1"/>
        <end position="49"/>
    </location>
</feature>
<evidence type="ECO:0000313" key="5">
    <source>
        <dbReference type="EMBL" id="CDR44259.1"/>
    </source>
</evidence>
<feature type="compositionally biased region" description="Polar residues" evidence="3">
    <location>
        <begin position="37"/>
        <end position="47"/>
    </location>
</feature>
<dbReference type="PANTHER" id="PTHR23003:SF60">
    <property type="entry name" value="RNA BINDING PROTEIN (AFU_ORTHOLOGUE AFUA_1G02950)"/>
    <property type="match status" value="1"/>
</dbReference>
<feature type="region of interest" description="Disordered" evidence="3">
    <location>
        <begin position="249"/>
        <end position="303"/>
    </location>
</feature>
<protein>
    <submittedName>
        <fullName evidence="5">CYFA0S14e01398g1_1</fullName>
    </submittedName>
</protein>
<dbReference type="InterPro" id="IPR050374">
    <property type="entry name" value="RRT5_SRSF_SR"/>
</dbReference>